<organism evidence="1 2">
    <name type="scientific">Brachyspira pilosicoli P43/6/78</name>
    <dbReference type="NCBI Taxonomy" id="1042417"/>
    <lineage>
        <taxon>Bacteria</taxon>
        <taxon>Pseudomonadati</taxon>
        <taxon>Spirochaetota</taxon>
        <taxon>Spirochaetia</taxon>
        <taxon>Brachyspirales</taxon>
        <taxon>Brachyspiraceae</taxon>
        <taxon>Brachyspira</taxon>
    </lineage>
</organism>
<evidence type="ECO:0000313" key="2">
    <source>
        <dbReference type="Proteomes" id="UP000010793"/>
    </source>
</evidence>
<reference evidence="1 2" key="1">
    <citation type="journal article" date="2013" name="Genome Announc.">
        <title>Complete Genome Sequence of the Porcine Strain Brachyspira pilosicoli P43/6/78(T.).</title>
        <authorList>
            <person name="Lin C."/>
            <person name="den Bakker H.C."/>
            <person name="Suzuki H."/>
            <person name="Lefebure T."/>
            <person name="Ponnala L."/>
            <person name="Sun Q."/>
            <person name="Stanhope M.J."/>
            <person name="Wiedmann M."/>
            <person name="Duhamel G.E."/>
        </authorList>
    </citation>
    <scope>NUCLEOTIDE SEQUENCE [LARGE SCALE GENOMIC DNA]</scope>
    <source>
        <strain evidence="1 2">P43/6/78</strain>
    </source>
</reference>
<dbReference type="EMBL" id="CP002873">
    <property type="protein sequence ID" value="AGA67367.1"/>
    <property type="molecule type" value="Genomic_DNA"/>
</dbReference>
<gene>
    <name evidence="1" type="ORF">BPP43_11035</name>
</gene>
<sequence>MNIDFLLCELEILVYEGKHFLRMFIIKLILRRVHYEQKNLINHF</sequence>
<proteinExistence type="predicted"/>
<dbReference type="Proteomes" id="UP000010793">
    <property type="component" value="Chromosome"/>
</dbReference>
<dbReference type="AlphaFoldDB" id="A0A3B6W4G9"/>
<protein>
    <submittedName>
        <fullName evidence="1">Uncharacterized protein</fullName>
    </submittedName>
</protein>
<dbReference type="KEGG" id="bpip:BPP43_11035"/>
<keyword evidence="2" id="KW-1185">Reference proteome</keyword>
<name>A0A3B6W4G9_BRAPL</name>
<evidence type="ECO:0000313" key="1">
    <source>
        <dbReference type="EMBL" id="AGA67367.1"/>
    </source>
</evidence>
<accession>A0A3B6W4G9</accession>